<dbReference type="InterPro" id="IPR036909">
    <property type="entry name" value="Cyt_c-like_dom_sf"/>
</dbReference>
<keyword evidence="1 4" id="KW-0349">Heme</keyword>
<dbReference type="PROSITE" id="PS51007">
    <property type="entry name" value="CYTC"/>
    <property type="match status" value="1"/>
</dbReference>
<dbReference type="EMBL" id="NXLS01000003">
    <property type="protein sequence ID" value="RDU63275.1"/>
    <property type="molecule type" value="Genomic_DNA"/>
</dbReference>
<accession>A0A3D8IE25</accession>
<dbReference type="SUPFAM" id="SSF46626">
    <property type="entry name" value="Cytochrome c"/>
    <property type="match status" value="1"/>
</dbReference>
<dbReference type="OrthoDB" id="5373067at2"/>
<dbReference type="GO" id="GO:0020037">
    <property type="term" value="F:heme binding"/>
    <property type="evidence" value="ECO:0007669"/>
    <property type="project" value="InterPro"/>
</dbReference>
<keyword evidence="8" id="KW-1185">Reference proteome</keyword>
<dbReference type="Gene3D" id="1.10.760.10">
    <property type="entry name" value="Cytochrome c-like domain"/>
    <property type="match status" value="1"/>
</dbReference>
<organism evidence="7 8">
    <name type="scientific">Helicobacter ganmani</name>
    <dbReference type="NCBI Taxonomy" id="60246"/>
    <lineage>
        <taxon>Bacteria</taxon>
        <taxon>Pseudomonadati</taxon>
        <taxon>Campylobacterota</taxon>
        <taxon>Epsilonproteobacteria</taxon>
        <taxon>Campylobacterales</taxon>
        <taxon>Helicobacteraceae</taxon>
        <taxon>Helicobacter</taxon>
    </lineage>
</organism>
<feature type="signal peptide" evidence="5">
    <location>
        <begin position="1"/>
        <end position="20"/>
    </location>
</feature>
<dbReference type="AlphaFoldDB" id="A0A3D8IE25"/>
<dbReference type="GO" id="GO:0009055">
    <property type="term" value="F:electron transfer activity"/>
    <property type="evidence" value="ECO:0007669"/>
    <property type="project" value="InterPro"/>
</dbReference>
<evidence type="ECO:0000256" key="2">
    <source>
        <dbReference type="ARBA" id="ARBA00022723"/>
    </source>
</evidence>
<evidence type="ECO:0000313" key="7">
    <source>
        <dbReference type="EMBL" id="RDU63275.1"/>
    </source>
</evidence>
<evidence type="ECO:0000256" key="3">
    <source>
        <dbReference type="ARBA" id="ARBA00023004"/>
    </source>
</evidence>
<evidence type="ECO:0000256" key="4">
    <source>
        <dbReference type="PROSITE-ProRule" id="PRU00433"/>
    </source>
</evidence>
<dbReference type="InterPro" id="IPR009056">
    <property type="entry name" value="Cyt_c-like_dom"/>
</dbReference>
<comment type="caution">
    <text evidence="7">The sequence shown here is derived from an EMBL/GenBank/DDBJ whole genome shotgun (WGS) entry which is preliminary data.</text>
</comment>
<keyword evidence="2 4" id="KW-0479">Metal-binding</keyword>
<dbReference type="RefSeq" id="WP_115551304.1">
    <property type="nucleotide sequence ID" value="NZ_CAONBV010000006.1"/>
</dbReference>
<dbReference type="Pfam" id="PF00034">
    <property type="entry name" value="Cytochrom_C"/>
    <property type="match status" value="1"/>
</dbReference>
<evidence type="ECO:0000259" key="6">
    <source>
        <dbReference type="PROSITE" id="PS51007"/>
    </source>
</evidence>
<evidence type="ECO:0000256" key="5">
    <source>
        <dbReference type="SAM" id="SignalP"/>
    </source>
</evidence>
<feature type="chain" id="PRO_5017794643" description="Cytochrome c domain-containing protein" evidence="5">
    <location>
        <begin position="21"/>
        <end position="167"/>
    </location>
</feature>
<name>A0A3D8IE25_9HELI</name>
<keyword evidence="5" id="KW-0732">Signal</keyword>
<reference evidence="7 8" key="1">
    <citation type="submission" date="2018-04" db="EMBL/GenBank/DDBJ databases">
        <title>Novel Campyloabacter and Helicobacter Species and Strains.</title>
        <authorList>
            <person name="Mannion A.J."/>
            <person name="Shen Z."/>
            <person name="Fox J.G."/>
        </authorList>
    </citation>
    <scope>NUCLEOTIDE SEQUENCE [LARGE SCALE GENOMIC DNA]</scope>
    <source>
        <strain evidence="7 8">MIT 99-5101</strain>
    </source>
</reference>
<evidence type="ECO:0000313" key="8">
    <source>
        <dbReference type="Proteomes" id="UP000256650"/>
    </source>
</evidence>
<sequence length="167" mass="18523">MKKILSAFVCAAVLSSTLPANECVCFELKGEFGEEIKAILQKYSKNLGSKDIKVVREDADLTLQERNFLDSLLGTGSVASTAKTADLEKGKKLYERDCANCHGQKGEIAVASKPAINTWKASEIASEIKTYQNQSFEGQSRFIKNQVAQRYTRRDMDDIGAYIETLK</sequence>
<keyword evidence="3 4" id="KW-0408">Iron</keyword>
<gene>
    <name evidence="7" type="ORF">CQA43_03860</name>
</gene>
<proteinExistence type="predicted"/>
<dbReference type="GeneID" id="82535418"/>
<dbReference type="Proteomes" id="UP000256650">
    <property type="component" value="Unassembled WGS sequence"/>
</dbReference>
<dbReference type="GO" id="GO:0046872">
    <property type="term" value="F:metal ion binding"/>
    <property type="evidence" value="ECO:0007669"/>
    <property type="project" value="UniProtKB-KW"/>
</dbReference>
<feature type="domain" description="Cytochrome c" evidence="6">
    <location>
        <begin position="85"/>
        <end position="167"/>
    </location>
</feature>
<protein>
    <recommendedName>
        <fullName evidence="6">Cytochrome c domain-containing protein</fullName>
    </recommendedName>
</protein>
<evidence type="ECO:0000256" key="1">
    <source>
        <dbReference type="ARBA" id="ARBA00022617"/>
    </source>
</evidence>